<reference evidence="2" key="1">
    <citation type="submission" date="2016-10" db="EMBL/GenBank/DDBJ databases">
        <authorList>
            <person name="Varghese N."/>
            <person name="Submissions S."/>
        </authorList>
    </citation>
    <scope>NUCLEOTIDE SEQUENCE [LARGE SCALE GENOMIC DNA]</scope>
    <source>
        <strain evidence="2">CGMCC 1.8981</strain>
    </source>
</reference>
<gene>
    <name evidence="1" type="ORF">SAMN04487967_1985</name>
</gene>
<evidence type="ECO:0000313" key="1">
    <source>
        <dbReference type="EMBL" id="SEH15239.1"/>
    </source>
</evidence>
<organism evidence="1 2">
    <name type="scientific">Natronorubrum sediminis</name>
    <dbReference type="NCBI Taxonomy" id="640943"/>
    <lineage>
        <taxon>Archaea</taxon>
        <taxon>Methanobacteriati</taxon>
        <taxon>Methanobacteriota</taxon>
        <taxon>Stenosarchaea group</taxon>
        <taxon>Halobacteria</taxon>
        <taxon>Halobacteriales</taxon>
        <taxon>Natrialbaceae</taxon>
        <taxon>Natronorubrum</taxon>
    </lineage>
</organism>
<accession>A0A1H6FWR7</accession>
<dbReference type="Proteomes" id="UP000199112">
    <property type="component" value="Unassembled WGS sequence"/>
</dbReference>
<dbReference type="EMBL" id="FNWL01000002">
    <property type="protein sequence ID" value="SEH15239.1"/>
    <property type="molecule type" value="Genomic_DNA"/>
</dbReference>
<keyword evidence="2" id="KW-1185">Reference proteome</keyword>
<name>A0A1H6FWR7_9EURY</name>
<sequence length="48" mass="4769">MIGADGSVAGAEGRLRIKEASRIDDAINRIFVGYPGASAGSTTSSVSG</sequence>
<proteinExistence type="predicted"/>
<protein>
    <submittedName>
        <fullName evidence="1">Uncharacterized protein</fullName>
    </submittedName>
</protein>
<dbReference type="AlphaFoldDB" id="A0A1H6FWR7"/>
<evidence type="ECO:0000313" key="2">
    <source>
        <dbReference type="Proteomes" id="UP000199112"/>
    </source>
</evidence>